<name>A4BZH3_9FLAO</name>
<dbReference type="AlphaFoldDB" id="A4BZH3"/>
<comment type="caution">
    <text evidence="2">The sequence shown here is derived from an EMBL/GenBank/DDBJ whole genome shotgun (WGS) entry which is preliminary data.</text>
</comment>
<dbReference type="STRING" id="313594.PI23P_08070"/>
<reference evidence="2 3" key="1">
    <citation type="submission" date="2006-02" db="EMBL/GenBank/DDBJ databases">
        <authorList>
            <person name="Murray A."/>
            <person name="Staley J."/>
            <person name="Ferriera S."/>
            <person name="Johnson J."/>
            <person name="Kravitz S."/>
            <person name="Halpern A."/>
            <person name="Remington K."/>
            <person name="Beeson K."/>
            <person name="Tran B."/>
            <person name="Rogers Y.-H."/>
            <person name="Friedman R."/>
            <person name="Venter J.C."/>
        </authorList>
    </citation>
    <scope>NUCLEOTIDE SEQUENCE [LARGE SCALE GENOMIC DNA]</scope>
    <source>
        <strain evidence="2 3">23-P</strain>
    </source>
</reference>
<dbReference type="Proteomes" id="UP000003053">
    <property type="component" value="Unassembled WGS sequence"/>
</dbReference>
<protein>
    <recommendedName>
        <fullName evidence="1">RES domain-containing protein</fullName>
    </recommendedName>
</protein>
<dbReference type="OrthoDB" id="761857at2"/>
<feature type="domain" description="RES" evidence="1">
    <location>
        <begin position="69"/>
        <end position="246"/>
    </location>
</feature>
<dbReference type="RefSeq" id="WP_004570234.1">
    <property type="nucleotide sequence ID" value="NZ_CH724148.1"/>
</dbReference>
<dbReference type="InterPro" id="IPR014914">
    <property type="entry name" value="RES_dom"/>
</dbReference>
<organism evidence="2 3">
    <name type="scientific">Polaribacter irgensii 23-P</name>
    <dbReference type="NCBI Taxonomy" id="313594"/>
    <lineage>
        <taxon>Bacteria</taxon>
        <taxon>Pseudomonadati</taxon>
        <taxon>Bacteroidota</taxon>
        <taxon>Flavobacteriia</taxon>
        <taxon>Flavobacteriales</taxon>
        <taxon>Flavobacteriaceae</taxon>
    </lineage>
</organism>
<gene>
    <name evidence="2" type="ORF">PI23P_08070</name>
</gene>
<dbReference type="EMBL" id="AAOG01000002">
    <property type="protein sequence ID" value="EAR12566.1"/>
    <property type="molecule type" value="Genomic_DNA"/>
</dbReference>
<dbReference type="HOGENOM" id="CLU_854887_0_0_10"/>
<accession>A4BZH3</accession>
<dbReference type="Pfam" id="PF08808">
    <property type="entry name" value="RES"/>
    <property type="match status" value="1"/>
</dbReference>
<evidence type="ECO:0000313" key="3">
    <source>
        <dbReference type="Proteomes" id="UP000003053"/>
    </source>
</evidence>
<proteinExistence type="predicted"/>
<evidence type="ECO:0000313" key="2">
    <source>
        <dbReference type="EMBL" id="EAR12566.1"/>
    </source>
</evidence>
<keyword evidence="3" id="KW-1185">Reference proteome</keyword>
<dbReference type="eggNOG" id="ENOG503394Z">
    <property type="taxonomic scope" value="Bacteria"/>
</dbReference>
<evidence type="ECO:0000259" key="1">
    <source>
        <dbReference type="Pfam" id="PF08808"/>
    </source>
</evidence>
<sequence>MNLDIEKFPSHKETIKSIERLKKLEWPKLKKSDNINDFVEKVQDLIQTEFEFLPNIFKFIEHKNFGLPIYRVRELNSFTNINLFSEHSYPPINLVGFGRCNFPNFPVFYCSDNPMISLLEVVRENNYKGKKYCISKWELKNPEEKLAFQTFIQTDLHPDNNFNFLKNEENEQLKEPIDERIDLDKQAGIVELTKYLQSIFINDNSYELSASLAHRTLYAKHNFATDVLIYPSKQSAYKGINMAIHPNFVDNNLFIKRFYIVELKNIDKSIGKFDITFSEYATIEKNVIIWKKLKPEDEKFKILLIEDFKSVITPDFKWEFEHNTK</sequence>